<accession>A0ACC0Z4U7</accession>
<comment type="caution">
    <text evidence="1">The sequence shown here is derived from an EMBL/GenBank/DDBJ whole genome shotgun (WGS) entry which is preliminary data.</text>
</comment>
<dbReference type="EMBL" id="CM047738">
    <property type="protein sequence ID" value="KAJ0045937.1"/>
    <property type="molecule type" value="Genomic_DNA"/>
</dbReference>
<evidence type="ECO:0000313" key="1">
    <source>
        <dbReference type="EMBL" id="KAJ0045937.1"/>
    </source>
</evidence>
<sequence length="49" mass="5774">MSIGFLLRHLLSIIYGSRWEPHVVHHLPTHNQTSHHLVILLLCQNERIL</sequence>
<gene>
    <name evidence="1" type="ORF">Pint_03764</name>
</gene>
<dbReference type="Proteomes" id="UP001163603">
    <property type="component" value="Chromosome 3"/>
</dbReference>
<protein>
    <submittedName>
        <fullName evidence="1">Uncharacterized protein</fullName>
    </submittedName>
</protein>
<keyword evidence="2" id="KW-1185">Reference proteome</keyword>
<proteinExistence type="predicted"/>
<name>A0ACC0Z4U7_9ROSI</name>
<organism evidence="1 2">
    <name type="scientific">Pistacia integerrima</name>
    <dbReference type="NCBI Taxonomy" id="434235"/>
    <lineage>
        <taxon>Eukaryota</taxon>
        <taxon>Viridiplantae</taxon>
        <taxon>Streptophyta</taxon>
        <taxon>Embryophyta</taxon>
        <taxon>Tracheophyta</taxon>
        <taxon>Spermatophyta</taxon>
        <taxon>Magnoliopsida</taxon>
        <taxon>eudicotyledons</taxon>
        <taxon>Gunneridae</taxon>
        <taxon>Pentapetalae</taxon>
        <taxon>rosids</taxon>
        <taxon>malvids</taxon>
        <taxon>Sapindales</taxon>
        <taxon>Anacardiaceae</taxon>
        <taxon>Pistacia</taxon>
    </lineage>
</organism>
<reference evidence="2" key="1">
    <citation type="journal article" date="2023" name="G3 (Bethesda)">
        <title>Genome assembly and association tests identify interacting loci associated with vigor, precocity, and sex in interspecific pistachio rootstocks.</title>
        <authorList>
            <person name="Palmer W."/>
            <person name="Jacygrad E."/>
            <person name="Sagayaradj S."/>
            <person name="Cavanaugh K."/>
            <person name="Han R."/>
            <person name="Bertier L."/>
            <person name="Beede B."/>
            <person name="Kafkas S."/>
            <person name="Golino D."/>
            <person name="Preece J."/>
            <person name="Michelmore R."/>
        </authorList>
    </citation>
    <scope>NUCLEOTIDE SEQUENCE [LARGE SCALE GENOMIC DNA]</scope>
</reference>
<evidence type="ECO:0000313" key="2">
    <source>
        <dbReference type="Proteomes" id="UP001163603"/>
    </source>
</evidence>